<name>A0AAV7EWK7_ARIFI</name>
<accession>A0AAV7EWK7</accession>
<feature type="compositionally biased region" description="Basic residues" evidence="1">
    <location>
        <begin position="187"/>
        <end position="216"/>
    </location>
</feature>
<gene>
    <name evidence="2" type="ORF">H6P81_006189</name>
</gene>
<dbReference type="Proteomes" id="UP000825729">
    <property type="component" value="Unassembled WGS sequence"/>
</dbReference>
<protein>
    <submittedName>
        <fullName evidence="2">Uncharacterized protein</fullName>
    </submittedName>
</protein>
<sequence length="216" mass="23574">MAGMEQLVSGRKPEKKREYCNRSGGNAMACPKSRFFLLAMKTEASPLTKEGRELTGPVKPLDSPLLTSHDRLLPPASGACPAPPPREYTAVMEECGAHVRPGPPLVASNRNDVLKFPLQTRLNYLSTVLPPDRPSIVSFQSSANKQTSKYEPHVLCSRHVVIPQCPASTAEVTLAVRLTVTGQSGRRNSRKGMSRGGGRMRRRLVGLPHKSGHRAF</sequence>
<proteinExistence type="predicted"/>
<evidence type="ECO:0000313" key="3">
    <source>
        <dbReference type="Proteomes" id="UP000825729"/>
    </source>
</evidence>
<keyword evidence="3" id="KW-1185">Reference proteome</keyword>
<dbReference type="AlphaFoldDB" id="A0AAV7EWK7"/>
<dbReference type="EMBL" id="JAINDJ010000003">
    <property type="protein sequence ID" value="KAG9453285.1"/>
    <property type="molecule type" value="Genomic_DNA"/>
</dbReference>
<reference evidence="2 3" key="1">
    <citation type="submission" date="2021-07" db="EMBL/GenBank/DDBJ databases">
        <title>The Aristolochia fimbriata genome: insights into angiosperm evolution, floral development and chemical biosynthesis.</title>
        <authorList>
            <person name="Jiao Y."/>
        </authorList>
    </citation>
    <scope>NUCLEOTIDE SEQUENCE [LARGE SCALE GENOMIC DNA]</scope>
    <source>
        <strain evidence="2">IBCAS-2021</strain>
        <tissue evidence="2">Leaf</tissue>
    </source>
</reference>
<comment type="caution">
    <text evidence="2">The sequence shown here is derived from an EMBL/GenBank/DDBJ whole genome shotgun (WGS) entry which is preliminary data.</text>
</comment>
<evidence type="ECO:0000313" key="2">
    <source>
        <dbReference type="EMBL" id="KAG9453285.1"/>
    </source>
</evidence>
<organism evidence="2 3">
    <name type="scientific">Aristolochia fimbriata</name>
    <name type="common">White veined hardy Dutchman's pipe vine</name>
    <dbReference type="NCBI Taxonomy" id="158543"/>
    <lineage>
        <taxon>Eukaryota</taxon>
        <taxon>Viridiplantae</taxon>
        <taxon>Streptophyta</taxon>
        <taxon>Embryophyta</taxon>
        <taxon>Tracheophyta</taxon>
        <taxon>Spermatophyta</taxon>
        <taxon>Magnoliopsida</taxon>
        <taxon>Magnoliidae</taxon>
        <taxon>Piperales</taxon>
        <taxon>Aristolochiaceae</taxon>
        <taxon>Aristolochia</taxon>
    </lineage>
</organism>
<feature type="region of interest" description="Disordered" evidence="1">
    <location>
        <begin position="182"/>
        <end position="216"/>
    </location>
</feature>
<evidence type="ECO:0000256" key="1">
    <source>
        <dbReference type="SAM" id="MobiDB-lite"/>
    </source>
</evidence>
<feature type="region of interest" description="Disordered" evidence="1">
    <location>
        <begin position="1"/>
        <end position="23"/>
    </location>
</feature>
<feature type="compositionally biased region" description="Basic and acidic residues" evidence="1">
    <location>
        <begin position="11"/>
        <end position="20"/>
    </location>
</feature>